<evidence type="ECO:0000256" key="7">
    <source>
        <dbReference type="RuleBase" id="RU363032"/>
    </source>
</evidence>
<comment type="subcellular location">
    <subcellularLocation>
        <location evidence="1 7">Cell membrane</location>
        <topology evidence="1 7">Multi-pass membrane protein</topology>
    </subcellularLocation>
</comment>
<accession>A0A1H5JCW3</accession>
<protein>
    <submittedName>
        <fullName evidence="9">Carbohydrate ABC transporter membrane protein 2, CUT1 family</fullName>
    </submittedName>
</protein>
<feature type="transmembrane region" description="Helical" evidence="7">
    <location>
        <begin position="109"/>
        <end position="130"/>
    </location>
</feature>
<evidence type="ECO:0000256" key="6">
    <source>
        <dbReference type="ARBA" id="ARBA00023136"/>
    </source>
</evidence>
<dbReference type="AlphaFoldDB" id="A0A1H5JCW3"/>
<reference evidence="10" key="1">
    <citation type="submission" date="2016-10" db="EMBL/GenBank/DDBJ databases">
        <authorList>
            <person name="Varghese N."/>
            <person name="Submissions S."/>
        </authorList>
    </citation>
    <scope>NUCLEOTIDE SEQUENCE [LARGE SCALE GENOMIC DNA]</scope>
    <source>
        <strain evidence="10">DSM 45237</strain>
    </source>
</reference>
<evidence type="ECO:0000256" key="3">
    <source>
        <dbReference type="ARBA" id="ARBA00022475"/>
    </source>
</evidence>
<feature type="domain" description="ABC transmembrane type-1" evidence="8">
    <location>
        <begin position="105"/>
        <end position="295"/>
    </location>
</feature>
<gene>
    <name evidence="9" type="ORF">SAMN04488561_1531</name>
</gene>
<dbReference type="InterPro" id="IPR035906">
    <property type="entry name" value="MetI-like_sf"/>
</dbReference>
<dbReference type="Pfam" id="PF00528">
    <property type="entry name" value="BPD_transp_1"/>
    <property type="match status" value="1"/>
</dbReference>
<feature type="transmembrane region" description="Helical" evidence="7">
    <location>
        <begin position="142"/>
        <end position="164"/>
    </location>
</feature>
<evidence type="ECO:0000256" key="4">
    <source>
        <dbReference type="ARBA" id="ARBA00022692"/>
    </source>
</evidence>
<dbReference type="EMBL" id="FNUC01000003">
    <property type="protein sequence ID" value="SEE50250.1"/>
    <property type="molecule type" value="Genomic_DNA"/>
</dbReference>
<proteinExistence type="inferred from homology"/>
<name>A0A1H5JCW3_9ACTN</name>
<feature type="transmembrane region" description="Helical" evidence="7">
    <location>
        <begin position="47"/>
        <end position="66"/>
    </location>
</feature>
<feature type="transmembrane region" description="Helical" evidence="7">
    <location>
        <begin position="176"/>
        <end position="194"/>
    </location>
</feature>
<dbReference type="STRING" id="561176.SAMN04488561_1531"/>
<organism evidence="9 10">
    <name type="scientific">Jiangella alba</name>
    <dbReference type="NCBI Taxonomy" id="561176"/>
    <lineage>
        <taxon>Bacteria</taxon>
        <taxon>Bacillati</taxon>
        <taxon>Actinomycetota</taxon>
        <taxon>Actinomycetes</taxon>
        <taxon>Jiangellales</taxon>
        <taxon>Jiangellaceae</taxon>
        <taxon>Jiangella</taxon>
    </lineage>
</organism>
<dbReference type="Proteomes" id="UP000181980">
    <property type="component" value="Unassembled WGS sequence"/>
</dbReference>
<keyword evidence="5 7" id="KW-1133">Transmembrane helix</keyword>
<dbReference type="GO" id="GO:0005886">
    <property type="term" value="C:plasma membrane"/>
    <property type="evidence" value="ECO:0007669"/>
    <property type="project" value="UniProtKB-SubCell"/>
</dbReference>
<evidence type="ECO:0000313" key="10">
    <source>
        <dbReference type="Proteomes" id="UP000181980"/>
    </source>
</evidence>
<keyword evidence="4 7" id="KW-0812">Transmembrane</keyword>
<keyword evidence="3" id="KW-1003">Cell membrane</keyword>
<dbReference type="PANTHER" id="PTHR43744">
    <property type="entry name" value="ABC TRANSPORTER PERMEASE PROTEIN MG189-RELATED-RELATED"/>
    <property type="match status" value="1"/>
</dbReference>
<dbReference type="SUPFAM" id="SSF161098">
    <property type="entry name" value="MetI-like"/>
    <property type="match status" value="1"/>
</dbReference>
<evidence type="ECO:0000259" key="8">
    <source>
        <dbReference type="PROSITE" id="PS50928"/>
    </source>
</evidence>
<comment type="similarity">
    <text evidence="7">Belongs to the binding-protein-dependent transport system permease family.</text>
</comment>
<dbReference type="Gene3D" id="1.10.3720.10">
    <property type="entry name" value="MetI-like"/>
    <property type="match status" value="1"/>
</dbReference>
<sequence length="311" mass="33648">MRPGDDGPAVGAVAVASPQDVAGVAGPAAADRRVSTRTPGWRSIVEYVLLVTVAAIFLVPLVYMVTTSLKPPDEVFSTPPSLFGSELRWQNYVETFEYAPFGRYLMNSLLVAVLGTVLNVTVAVLSGYAFARLLWRGRTATFGVFLMTMMLPQEVIVVPLFVIMQRLGWVNSYQALIVPLGFAAFGAFLLRQFYLTVPRELDEAARVDGASVPRVFASIVLPLARPTVAVLAVFTFIGYWNAFMWPLIIVNDVGAYGTVPLGLQSFLGQQGSQWHLVMAASTVSMLPMIALVIALQKHLVSGVMASGFGGR</sequence>
<dbReference type="OrthoDB" id="2063054at2"/>
<dbReference type="InterPro" id="IPR000515">
    <property type="entry name" value="MetI-like"/>
</dbReference>
<keyword evidence="2 7" id="KW-0813">Transport</keyword>
<evidence type="ECO:0000256" key="1">
    <source>
        <dbReference type="ARBA" id="ARBA00004651"/>
    </source>
</evidence>
<feature type="transmembrane region" description="Helical" evidence="7">
    <location>
        <begin position="275"/>
        <end position="295"/>
    </location>
</feature>
<evidence type="ECO:0000256" key="5">
    <source>
        <dbReference type="ARBA" id="ARBA00022989"/>
    </source>
</evidence>
<dbReference type="PANTHER" id="PTHR43744:SF12">
    <property type="entry name" value="ABC TRANSPORTER PERMEASE PROTEIN MG189-RELATED"/>
    <property type="match status" value="1"/>
</dbReference>
<dbReference type="CDD" id="cd06261">
    <property type="entry name" value="TM_PBP2"/>
    <property type="match status" value="1"/>
</dbReference>
<dbReference type="GO" id="GO:0055085">
    <property type="term" value="P:transmembrane transport"/>
    <property type="evidence" value="ECO:0007669"/>
    <property type="project" value="InterPro"/>
</dbReference>
<dbReference type="PROSITE" id="PS50928">
    <property type="entry name" value="ABC_TM1"/>
    <property type="match status" value="1"/>
</dbReference>
<evidence type="ECO:0000256" key="2">
    <source>
        <dbReference type="ARBA" id="ARBA00022448"/>
    </source>
</evidence>
<keyword evidence="6 7" id="KW-0472">Membrane</keyword>
<keyword evidence="10" id="KW-1185">Reference proteome</keyword>
<evidence type="ECO:0000313" key="9">
    <source>
        <dbReference type="EMBL" id="SEE50250.1"/>
    </source>
</evidence>